<dbReference type="RefSeq" id="WP_091436258.1">
    <property type="nucleotide sequence ID" value="NZ_BMMJ01000004.1"/>
</dbReference>
<dbReference type="Gene3D" id="3.40.50.720">
    <property type="entry name" value="NAD(P)-binding Rossmann-like Domain"/>
    <property type="match status" value="1"/>
</dbReference>
<sequence length="375" mass="40822">MLRLAVTGANGFLGWHVRVLARVLGWPEPVLIDRADLSDESRLAARLDGVDRVLHLAGVNRGNPVDVAAGNVELAAALVRGLRRCATAPATVVFANSVQAGNGTPYGDSKAVAAATLMAARPDLVDLRLPNLYGEHGRAYHNSVVATFCRLLAEGHVPEVQEDRAMALAHVTDAAALLLGVPAGGSWDPELPMLHLGVADLAERLTGWADTYRTGEIPPLADRHDMRLFNTYRSHCFPAHYPIPLARRADERGELVETVRMHGGTGQTFCSTTRPGATRGEHFHLVKMERFVVLRGTAEISLRRVGDDRVLRFAVSGREPVIVDMPTMWAHKLVNTGTEDLVTLFWTNELFDPARPDTYREPVEADRAAPVAVPA</sequence>
<dbReference type="SUPFAM" id="SSF51735">
    <property type="entry name" value="NAD(P)-binding Rossmann-fold domains"/>
    <property type="match status" value="1"/>
</dbReference>
<dbReference type="Gene3D" id="2.60.120.10">
    <property type="entry name" value="Jelly Rolls"/>
    <property type="match status" value="1"/>
</dbReference>
<dbReference type="InterPro" id="IPR001509">
    <property type="entry name" value="Epimerase_deHydtase"/>
</dbReference>
<evidence type="ECO:0000259" key="2">
    <source>
        <dbReference type="Pfam" id="PF14667"/>
    </source>
</evidence>
<gene>
    <name evidence="3" type="ORF">GA0070617_2294</name>
</gene>
<evidence type="ECO:0000313" key="4">
    <source>
        <dbReference type="Proteomes" id="UP000198937"/>
    </source>
</evidence>
<feature type="domain" description="Capsular polysaccharide assembling protein CapF C-terminal" evidence="2">
    <location>
        <begin position="249"/>
        <end position="359"/>
    </location>
</feature>
<feature type="domain" description="NAD-dependent epimerase/dehydratase" evidence="1">
    <location>
        <begin position="6"/>
        <end position="179"/>
    </location>
</feature>
<dbReference type="EMBL" id="FMIA01000002">
    <property type="protein sequence ID" value="SCL53192.1"/>
    <property type="molecule type" value="Genomic_DNA"/>
</dbReference>
<proteinExistence type="predicted"/>
<dbReference type="AlphaFoldDB" id="A0A1C6UGU4"/>
<dbReference type="STRING" id="683228.GA0070617_2294"/>
<protein>
    <submittedName>
        <fullName evidence="3">UDP-2-acetamido-2,6-beta-L-arabino-hexul-4-ose reductase</fullName>
    </submittedName>
</protein>
<evidence type="ECO:0000313" key="3">
    <source>
        <dbReference type="EMBL" id="SCL53192.1"/>
    </source>
</evidence>
<organism evidence="3 4">
    <name type="scientific">Micromonospora yangpuensis</name>
    <dbReference type="NCBI Taxonomy" id="683228"/>
    <lineage>
        <taxon>Bacteria</taxon>
        <taxon>Bacillati</taxon>
        <taxon>Actinomycetota</taxon>
        <taxon>Actinomycetes</taxon>
        <taxon>Micromonosporales</taxon>
        <taxon>Micromonosporaceae</taxon>
        <taxon>Micromonospora</taxon>
    </lineage>
</organism>
<dbReference type="InterPro" id="IPR029303">
    <property type="entry name" value="CapF_C"/>
</dbReference>
<dbReference type="OrthoDB" id="9801785at2"/>
<keyword evidence="4" id="KW-1185">Reference proteome</keyword>
<dbReference type="InterPro" id="IPR014710">
    <property type="entry name" value="RmlC-like_jellyroll"/>
</dbReference>
<accession>A0A1C6UGU4</accession>
<dbReference type="InterPro" id="IPR011051">
    <property type="entry name" value="RmlC_Cupin_sf"/>
</dbReference>
<dbReference type="Pfam" id="PF14667">
    <property type="entry name" value="Polysacc_synt_C"/>
    <property type="match status" value="1"/>
</dbReference>
<name>A0A1C6UGU4_9ACTN</name>
<dbReference type="Pfam" id="PF01370">
    <property type="entry name" value="Epimerase"/>
    <property type="match status" value="1"/>
</dbReference>
<reference evidence="3 4" key="1">
    <citation type="submission" date="2016-06" db="EMBL/GenBank/DDBJ databases">
        <authorList>
            <person name="Kjaerup R.B."/>
            <person name="Dalgaard T.S."/>
            <person name="Juul-Madsen H.R."/>
        </authorList>
    </citation>
    <scope>NUCLEOTIDE SEQUENCE [LARGE SCALE GENOMIC DNA]</scope>
    <source>
        <strain evidence="3 4">DSM 45577</strain>
    </source>
</reference>
<dbReference type="SUPFAM" id="SSF51182">
    <property type="entry name" value="RmlC-like cupins"/>
    <property type="match status" value="1"/>
</dbReference>
<evidence type="ECO:0000259" key="1">
    <source>
        <dbReference type="Pfam" id="PF01370"/>
    </source>
</evidence>
<dbReference type="InterPro" id="IPR036291">
    <property type="entry name" value="NAD(P)-bd_dom_sf"/>
</dbReference>
<dbReference type="Proteomes" id="UP000198937">
    <property type="component" value="Unassembled WGS sequence"/>
</dbReference>